<evidence type="ECO:0000313" key="2">
    <source>
        <dbReference type="EMBL" id="RRT44395.1"/>
    </source>
</evidence>
<reference evidence="2 3" key="1">
    <citation type="journal article" date="2014" name="Agronomy (Basel)">
        <title>A Draft Genome Sequence for Ensete ventricosum, the Drought-Tolerant Tree Against Hunger.</title>
        <authorList>
            <person name="Harrison J."/>
            <person name="Moore K.A."/>
            <person name="Paszkiewicz K."/>
            <person name="Jones T."/>
            <person name="Grant M."/>
            <person name="Ambacheew D."/>
            <person name="Muzemil S."/>
            <person name="Studholme D.J."/>
        </authorList>
    </citation>
    <scope>NUCLEOTIDE SEQUENCE [LARGE SCALE GENOMIC DNA]</scope>
</reference>
<sequence length="67" mass="7253">MGGQKLSLDNERELGRDCFKTQPLCWHSTDAATERGCGCYGEGEGHRSPKEEVEKPTAVEEDIGAAA</sequence>
<dbReference type="Proteomes" id="UP000287651">
    <property type="component" value="Unassembled WGS sequence"/>
</dbReference>
<dbReference type="AlphaFoldDB" id="A0A426XY17"/>
<accession>A0A426XY17</accession>
<gene>
    <name evidence="2" type="ORF">B296_00055771</name>
</gene>
<protein>
    <submittedName>
        <fullName evidence="2">Uncharacterized protein</fullName>
    </submittedName>
</protein>
<comment type="caution">
    <text evidence="2">The sequence shown here is derived from an EMBL/GenBank/DDBJ whole genome shotgun (WGS) entry which is preliminary data.</text>
</comment>
<evidence type="ECO:0000313" key="3">
    <source>
        <dbReference type="Proteomes" id="UP000287651"/>
    </source>
</evidence>
<evidence type="ECO:0000256" key="1">
    <source>
        <dbReference type="SAM" id="MobiDB-lite"/>
    </source>
</evidence>
<feature type="compositionally biased region" description="Basic and acidic residues" evidence="1">
    <location>
        <begin position="43"/>
        <end position="58"/>
    </location>
</feature>
<name>A0A426XY17_ENSVE</name>
<dbReference type="EMBL" id="AMZH03016490">
    <property type="protein sequence ID" value="RRT44395.1"/>
    <property type="molecule type" value="Genomic_DNA"/>
</dbReference>
<feature type="region of interest" description="Disordered" evidence="1">
    <location>
        <begin position="41"/>
        <end position="67"/>
    </location>
</feature>
<proteinExistence type="predicted"/>
<organism evidence="2 3">
    <name type="scientific">Ensete ventricosum</name>
    <name type="common">Abyssinian banana</name>
    <name type="synonym">Musa ensete</name>
    <dbReference type="NCBI Taxonomy" id="4639"/>
    <lineage>
        <taxon>Eukaryota</taxon>
        <taxon>Viridiplantae</taxon>
        <taxon>Streptophyta</taxon>
        <taxon>Embryophyta</taxon>
        <taxon>Tracheophyta</taxon>
        <taxon>Spermatophyta</taxon>
        <taxon>Magnoliopsida</taxon>
        <taxon>Liliopsida</taxon>
        <taxon>Zingiberales</taxon>
        <taxon>Musaceae</taxon>
        <taxon>Ensete</taxon>
    </lineage>
</organism>